<dbReference type="EMBL" id="CP001854">
    <property type="protein sequence ID" value="ADB49870.1"/>
    <property type="molecule type" value="Genomic_DNA"/>
</dbReference>
<dbReference type="eggNOG" id="ENOG5031P21">
    <property type="taxonomic scope" value="Bacteria"/>
</dbReference>
<sequence precursor="true">MSVPQARSRPATRSLRATRLHARIPRIVAALLAAVLSLAGLRAIVAGPPAPPPARTIVAPAGDQGATSFAEAFARAYLSFDADDPEARVRALAPFVSAGLDEDAGVRPGDGVRQRVDWTAVLGERRDGDRRLVTVMAQTDGGTVYLSVPVVRDGRGFLAIAAPPALVGPPAIDRERTAPAEERVEDAALAEVAGRALENYLAANQSNLLADLSPDAVVSLPGRPLTLDRVDDLTWVTPGRRIAVQVDASDDRSTSWTLRYELDVLHRDRWYVRSLQVDPTFRGGS</sequence>
<dbReference type="HOGENOM" id="CLU_975617_0_0_11"/>
<dbReference type="CDD" id="cd16386">
    <property type="entry name" value="TcpC_N"/>
    <property type="match status" value="1"/>
</dbReference>
<accession>D3EYZ6</accession>
<name>D3EYZ6_CONWI</name>
<reference evidence="2" key="2">
    <citation type="submission" date="2010-01" db="EMBL/GenBank/DDBJ databases">
        <title>The complete genome of Conexibacter woesei DSM 14684.</title>
        <authorList>
            <consortium name="US DOE Joint Genome Institute (JGI-PGF)"/>
            <person name="Lucas S."/>
            <person name="Copeland A."/>
            <person name="Lapidus A."/>
            <person name="Glavina del Rio T."/>
            <person name="Dalin E."/>
            <person name="Tice H."/>
            <person name="Bruce D."/>
            <person name="Goodwin L."/>
            <person name="Pitluck S."/>
            <person name="Kyrpides N."/>
            <person name="Mavromatis K."/>
            <person name="Ivanova N."/>
            <person name="Mikhailova N."/>
            <person name="Chertkov O."/>
            <person name="Brettin T."/>
            <person name="Detter J.C."/>
            <person name="Han C."/>
            <person name="Larimer F."/>
            <person name="Land M."/>
            <person name="Hauser L."/>
            <person name="Markowitz V."/>
            <person name="Cheng J.-F."/>
            <person name="Hugenholtz P."/>
            <person name="Woyke T."/>
            <person name="Wu D."/>
            <person name="Pukall R."/>
            <person name="Steenblock K."/>
            <person name="Schneider S."/>
            <person name="Klenk H.-P."/>
            <person name="Eisen J.A."/>
        </authorList>
    </citation>
    <scope>NUCLEOTIDE SEQUENCE [LARGE SCALE GENOMIC DNA]</scope>
    <source>
        <strain evidence="2">DSM 14684 / CIP 108061 / JCM 11494 / NBRC 100937 / ID131577</strain>
    </source>
</reference>
<keyword evidence="2" id="KW-1185">Reference proteome</keyword>
<reference evidence="1 2" key="1">
    <citation type="journal article" date="2010" name="Stand. Genomic Sci.">
        <title>Complete genome sequence of Conexibacter woesei type strain (ID131577).</title>
        <authorList>
            <person name="Pukall R."/>
            <person name="Lapidus A."/>
            <person name="Glavina Del Rio T."/>
            <person name="Copeland A."/>
            <person name="Tice H."/>
            <person name="Cheng J.-F."/>
            <person name="Lucas S."/>
            <person name="Chen F."/>
            <person name="Nolan M."/>
            <person name="Bruce D."/>
            <person name="Goodwin L."/>
            <person name="Pitluck S."/>
            <person name="Mavromatis K."/>
            <person name="Ivanova N."/>
            <person name="Ovchinnikova G."/>
            <person name="Pati A."/>
            <person name="Chen A."/>
            <person name="Palaniappan K."/>
            <person name="Land M."/>
            <person name="Hauser L."/>
            <person name="Chang Y.-J."/>
            <person name="Jeffries C.D."/>
            <person name="Chain P."/>
            <person name="Meincke L."/>
            <person name="Sims D."/>
            <person name="Brettin T."/>
            <person name="Detter J.C."/>
            <person name="Rohde M."/>
            <person name="Goeker M."/>
            <person name="Bristow J."/>
            <person name="Eisen J.A."/>
            <person name="Markowitz V."/>
            <person name="Kyrpides N.C."/>
            <person name="Klenk H.-P."/>
            <person name="Hugenholtz P."/>
        </authorList>
    </citation>
    <scope>NUCLEOTIDE SEQUENCE [LARGE SCALE GENOMIC DNA]</scope>
    <source>
        <strain evidence="2">DSM 14684 / CIP 108061 / JCM 11494 / NBRC 100937 / ID131577</strain>
    </source>
</reference>
<evidence type="ECO:0000313" key="2">
    <source>
        <dbReference type="Proteomes" id="UP000008229"/>
    </source>
</evidence>
<organism evidence="1 2">
    <name type="scientific">Conexibacter woesei (strain DSM 14684 / CCUG 47730 / CIP 108061 / JCM 11494 / NBRC 100937 / ID131577)</name>
    <dbReference type="NCBI Taxonomy" id="469383"/>
    <lineage>
        <taxon>Bacteria</taxon>
        <taxon>Bacillati</taxon>
        <taxon>Actinomycetota</taxon>
        <taxon>Thermoleophilia</taxon>
        <taxon>Solirubrobacterales</taxon>
        <taxon>Conexibacteraceae</taxon>
        <taxon>Conexibacter</taxon>
    </lineage>
</organism>
<dbReference type="Pfam" id="PF12642">
    <property type="entry name" value="TpcC"/>
    <property type="match status" value="1"/>
</dbReference>
<dbReference type="OrthoDB" id="4084447at2"/>
<dbReference type="KEGG" id="cwo:Cwoe_1442"/>
<dbReference type="InterPro" id="IPR024735">
    <property type="entry name" value="TcpC"/>
</dbReference>
<dbReference type="Proteomes" id="UP000008229">
    <property type="component" value="Chromosome"/>
</dbReference>
<evidence type="ECO:0008006" key="3">
    <source>
        <dbReference type="Google" id="ProtNLM"/>
    </source>
</evidence>
<gene>
    <name evidence="1" type="ordered locus">Cwoe_1442</name>
</gene>
<evidence type="ECO:0000313" key="1">
    <source>
        <dbReference type="EMBL" id="ADB49870.1"/>
    </source>
</evidence>
<dbReference type="STRING" id="469383.Cwoe_1442"/>
<dbReference type="AlphaFoldDB" id="D3EYZ6"/>
<protein>
    <recommendedName>
        <fullName evidence="3">Conjugal transfer protein</fullName>
    </recommendedName>
</protein>
<proteinExistence type="predicted"/>
<dbReference type="RefSeq" id="WP_012932921.1">
    <property type="nucleotide sequence ID" value="NC_013739.1"/>
</dbReference>